<keyword evidence="4 12" id="KW-0548">Nucleotidyltransferase</keyword>
<dbReference type="PROSITE" id="PS50880">
    <property type="entry name" value="TOPRIM"/>
    <property type="match status" value="1"/>
</dbReference>
<dbReference type="FunFam" id="3.90.580.10:FF:000001">
    <property type="entry name" value="DNA primase"/>
    <property type="match status" value="1"/>
</dbReference>
<dbReference type="InterPro" id="IPR037068">
    <property type="entry name" value="DNA_primase_core_N_sf"/>
</dbReference>
<evidence type="ECO:0000256" key="11">
    <source>
        <dbReference type="ARBA" id="ARBA00023163"/>
    </source>
</evidence>
<dbReference type="GO" id="GO:0003899">
    <property type="term" value="F:DNA-directed RNA polymerase activity"/>
    <property type="evidence" value="ECO:0007669"/>
    <property type="project" value="UniProtKB-UniRule"/>
</dbReference>
<dbReference type="SMART" id="SM00493">
    <property type="entry name" value="TOPRIM"/>
    <property type="match status" value="1"/>
</dbReference>
<evidence type="ECO:0000256" key="14">
    <source>
        <dbReference type="PIRSR" id="PIRSR002811-1"/>
    </source>
</evidence>
<dbReference type="InterPro" id="IPR006295">
    <property type="entry name" value="DNA_primase_DnaG"/>
</dbReference>
<dbReference type="InterPro" id="IPR013264">
    <property type="entry name" value="DNAG_N"/>
</dbReference>
<reference evidence="17" key="1">
    <citation type="submission" date="2018-05" db="EMBL/GenBank/DDBJ databases">
        <title>Ignatzschineria dubaiensis sp. nov., isolated from necrotic foot tissues of dromedaries (Camelus dromedarius) and associated maggots in Dubai, United Arab Emirates.</title>
        <authorList>
            <person name="Tsang C.C."/>
            <person name="Tang J.Y.M."/>
            <person name="Fong J.Y.H."/>
            <person name="Kinne J."/>
            <person name="Lee H.H."/>
            <person name="Joseph M."/>
            <person name="Jose S."/>
            <person name="Schuster R.K."/>
            <person name="Tang Y."/>
            <person name="Sivakumar S."/>
            <person name="Chen J.H.K."/>
            <person name="Teng J.L.L."/>
            <person name="Lau S.K.P."/>
            <person name="Wernery U."/>
            <person name="Woo P.C.Y."/>
        </authorList>
    </citation>
    <scope>NUCLEOTIDE SEQUENCE [LARGE SCALE GENOMIC DNA]</scope>
    <source>
        <strain evidence="17">KCTC 22644</strain>
    </source>
</reference>
<evidence type="ECO:0000313" key="17">
    <source>
        <dbReference type="Proteomes" id="UP000245020"/>
    </source>
</evidence>
<comment type="cofactor">
    <cofactor evidence="12 13 14">
        <name>Zn(2+)</name>
        <dbReference type="ChEBI" id="CHEBI:29105"/>
    </cofactor>
    <text evidence="12 13 14">Binds 1 zinc ion per monomer.</text>
</comment>
<dbReference type="GO" id="GO:1990077">
    <property type="term" value="C:primosome complex"/>
    <property type="evidence" value="ECO:0007669"/>
    <property type="project" value="UniProtKB-KW"/>
</dbReference>
<keyword evidence="5 12" id="KW-0235">DNA replication</keyword>
<evidence type="ECO:0000256" key="10">
    <source>
        <dbReference type="ARBA" id="ARBA00023125"/>
    </source>
</evidence>
<dbReference type="FunFam" id="3.40.1360.10:FF:000002">
    <property type="entry name" value="DNA primase"/>
    <property type="match status" value="1"/>
</dbReference>
<dbReference type="InterPro" id="IPR030846">
    <property type="entry name" value="DnaG_bac"/>
</dbReference>
<evidence type="ECO:0000256" key="5">
    <source>
        <dbReference type="ARBA" id="ARBA00022705"/>
    </source>
</evidence>
<evidence type="ECO:0000256" key="4">
    <source>
        <dbReference type="ARBA" id="ARBA00022695"/>
    </source>
</evidence>
<accession>A0A2U2AGI1</accession>
<dbReference type="Gene3D" id="3.90.980.10">
    <property type="entry name" value="DNA primase, catalytic core, N-terminal domain"/>
    <property type="match status" value="1"/>
</dbReference>
<evidence type="ECO:0000256" key="2">
    <source>
        <dbReference type="ARBA" id="ARBA00022515"/>
    </source>
</evidence>
<dbReference type="PANTHER" id="PTHR30313:SF2">
    <property type="entry name" value="DNA PRIMASE"/>
    <property type="match status" value="1"/>
</dbReference>
<keyword evidence="1 12" id="KW-0240">DNA-directed RNA polymerase</keyword>
<dbReference type="InterPro" id="IPR019475">
    <property type="entry name" value="DNA_primase_DnaB-bd"/>
</dbReference>
<dbReference type="InterPro" id="IPR006171">
    <property type="entry name" value="TOPRIM_dom"/>
</dbReference>
<dbReference type="GO" id="GO:0006269">
    <property type="term" value="P:DNA replication, synthesis of primer"/>
    <property type="evidence" value="ECO:0007669"/>
    <property type="project" value="UniProtKB-UniRule"/>
</dbReference>
<dbReference type="SUPFAM" id="SSF57783">
    <property type="entry name" value="Zinc beta-ribbon"/>
    <property type="match status" value="1"/>
</dbReference>
<dbReference type="Gene3D" id="3.40.1360.10">
    <property type="match status" value="1"/>
</dbReference>
<dbReference type="Gene3D" id="1.20.50.20">
    <property type="entry name" value="DnaG, RNA polymerase domain, helical bundle"/>
    <property type="match status" value="1"/>
</dbReference>
<dbReference type="FunFam" id="3.90.980.10:FF:000001">
    <property type="entry name" value="DNA primase"/>
    <property type="match status" value="1"/>
</dbReference>
<dbReference type="CDD" id="cd03364">
    <property type="entry name" value="TOPRIM_DnaG_primases"/>
    <property type="match status" value="1"/>
</dbReference>
<comment type="subunit">
    <text evidence="12">Monomer. Interacts with DnaB.</text>
</comment>
<evidence type="ECO:0000256" key="7">
    <source>
        <dbReference type="ARBA" id="ARBA00022771"/>
    </source>
</evidence>
<keyword evidence="11 12" id="KW-0804">Transcription</keyword>
<dbReference type="PIRSF" id="PIRSF002811">
    <property type="entry name" value="DnaG"/>
    <property type="match status" value="1"/>
</dbReference>
<dbReference type="EMBL" id="QEWQ01000001">
    <property type="protein sequence ID" value="PWD81774.1"/>
    <property type="molecule type" value="Genomic_DNA"/>
</dbReference>
<evidence type="ECO:0000256" key="3">
    <source>
        <dbReference type="ARBA" id="ARBA00022679"/>
    </source>
</evidence>
<dbReference type="GO" id="GO:0005737">
    <property type="term" value="C:cytoplasm"/>
    <property type="evidence" value="ECO:0007669"/>
    <property type="project" value="TreeGrafter"/>
</dbReference>
<dbReference type="Gene3D" id="3.90.580.10">
    <property type="entry name" value="Zinc finger, CHC2-type domain"/>
    <property type="match status" value="1"/>
</dbReference>
<dbReference type="NCBIfam" id="TIGR01391">
    <property type="entry name" value="dnaG"/>
    <property type="match status" value="1"/>
</dbReference>
<keyword evidence="17" id="KW-1185">Reference proteome</keyword>
<protein>
    <recommendedName>
        <fullName evidence="12 13">DNA primase</fullName>
        <ecNumber evidence="12">2.7.7.101</ecNumber>
    </recommendedName>
</protein>
<evidence type="ECO:0000256" key="13">
    <source>
        <dbReference type="PIRNR" id="PIRNR002811"/>
    </source>
</evidence>
<dbReference type="InterPro" id="IPR036977">
    <property type="entry name" value="DNA_primase_Znf_CHC2"/>
</dbReference>
<dbReference type="EC" id="2.7.7.101" evidence="12"/>
<keyword evidence="3 12" id="KW-0808">Transferase</keyword>
<dbReference type="Proteomes" id="UP000245020">
    <property type="component" value="Unassembled WGS sequence"/>
</dbReference>
<dbReference type="AlphaFoldDB" id="A0A2U2AGI1"/>
<dbReference type="InterPro" id="IPR016136">
    <property type="entry name" value="DNA_helicase_N/primase_C"/>
</dbReference>
<dbReference type="SMART" id="SM00400">
    <property type="entry name" value="ZnF_CHCC"/>
    <property type="match status" value="1"/>
</dbReference>
<keyword evidence="10 12" id="KW-0238">DNA-binding</keyword>
<comment type="caution">
    <text evidence="16">The sequence shown here is derived from an EMBL/GenBank/DDBJ whole genome shotgun (WGS) entry which is preliminary data.</text>
</comment>
<comment type="domain">
    <text evidence="12">Contains an N-terminal zinc-binding domain, a central core domain that contains the primase activity, and a C-terminal DnaB-binding domain.</text>
</comment>
<dbReference type="GO" id="GO:0000428">
    <property type="term" value="C:DNA-directed RNA polymerase complex"/>
    <property type="evidence" value="ECO:0007669"/>
    <property type="project" value="UniProtKB-KW"/>
</dbReference>
<keyword evidence="2 12" id="KW-0639">Primosome</keyword>
<dbReference type="GO" id="GO:0008270">
    <property type="term" value="F:zinc ion binding"/>
    <property type="evidence" value="ECO:0007669"/>
    <property type="project" value="UniProtKB-UniRule"/>
</dbReference>
<name>A0A2U2AGI1_9GAMM</name>
<keyword evidence="8 12" id="KW-0862">Zinc</keyword>
<dbReference type="GO" id="GO:0003677">
    <property type="term" value="F:DNA binding"/>
    <property type="evidence" value="ECO:0007669"/>
    <property type="project" value="UniProtKB-KW"/>
</dbReference>
<dbReference type="PANTHER" id="PTHR30313">
    <property type="entry name" value="DNA PRIMASE"/>
    <property type="match status" value="1"/>
</dbReference>
<comment type="catalytic activity">
    <reaction evidence="12">
        <text>ssDNA + n NTP = ssDNA/pppN(pN)n-1 hybrid + (n-1) diphosphate.</text>
        <dbReference type="EC" id="2.7.7.101"/>
    </reaction>
</comment>
<keyword evidence="7 12" id="KW-0863">Zinc-finger</keyword>
<evidence type="ECO:0000256" key="1">
    <source>
        <dbReference type="ARBA" id="ARBA00022478"/>
    </source>
</evidence>
<comment type="similarity">
    <text evidence="12 13">Belongs to the DnaG primase family.</text>
</comment>
<dbReference type="InterPro" id="IPR034151">
    <property type="entry name" value="TOPRIM_DnaG_bac"/>
</dbReference>
<dbReference type="InterPro" id="IPR002694">
    <property type="entry name" value="Znf_CHC2"/>
</dbReference>
<dbReference type="Pfam" id="PF13662">
    <property type="entry name" value="Toprim_4"/>
    <property type="match status" value="1"/>
</dbReference>
<evidence type="ECO:0000259" key="15">
    <source>
        <dbReference type="PROSITE" id="PS50880"/>
    </source>
</evidence>
<dbReference type="Gene3D" id="1.10.860.10">
    <property type="entry name" value="DNAb Helicase, Chain A"/>
    <property type="match status" value="1"/>
</dbReference>
<dbReference type="Pfam" id="PF08275">
    <property type="entry name" value="DNAG_N"/>
    <property type="match status" value="1"/>
</dbReference>
<dbReference type="SUPFAM" id="SSF117023">
    <property type="entry name" value="DNA primase DnaG, C-terminal domain"/>
    <property type="match status" value="1"/>
</dbReference>
<evidence type="ECO:0000313" key="16">
    <source>
        <dbReference type="EMBL" id="PWD81774.1"/>
    </source>
</evidence>
<gene>
    <name evidence="12" type="primary">dnaG</name>
    <name evidence="16" type="ORF">DC083_00845</name>
</gene>
<evidence type="ECO:0000256" key="6">
    <source>
        <dbReference type="ARBA" id="ARBA00022723"/>
    </source>
</evidence>
<feature type="domain" description="Toprim" evidence="15">
    <location>
        <begin position="291"/>
        <end position="373"/>
    </location>
</feature>
<dbReference type="Pfam" id="PF10410">
    <property type="entry name" value="DnaB_bind"/>
    <property type="match status" value="1"/>
</dbReference>
<dbReference type="Pfam" id="PF01807">
    <property type="entry name" value="Zn_ribbon_DnaG"/>
    <property type="match status" value="1"/>
</dbReference>
<evidence type="ECO:0000256" key="12">
    <source>
        <dbReference type="HAMAP-Rule" id="MF_00974"/>
    </source>
</evidence>
<evidence type="ECO:0000256" key="8">
    <source>
        <dbReference type="ARBA" id="ARBA00022833"/>
    </source>
</evidence>
<keyword evidence="9" id="KW-0460">Magnesium</keyword>
<proteinExistence type="inferred from homology"/>
<dbReference type="HAMAP" id="MF_00974">
    <property type="entry name" value="DNA_primase_DnaG"/>
    <property type="match status" value="1"/>
</dbReference>
<dbReference type="SUPFAM" id="SSF56731">
    <property type="entry name" value="DNA primase core"/>
    <property type="match status" value="1"/>
</dbReference>
<evidence type="ECO:0000256" key="9">
    <source>
        <dbReference type="ARBA" id="ARBA00022842"/>
    </source>
</evidence>
<dbReference type="InterPro" id="IPR050219">
    <property type="entry name" value="DnaG_primase"/>
</dbReference>
<keyword evidence="6 12" id="KW-0479">Metal-binding</keyword>
<feature type="zinc finger region" description="CHC2-type" evidence="12 14">
    <location>
        <begin position="72"/>
        <end position="96"/>
    </location>
</feature>
<comment type="function">
    <text evidence="12 13">RNA polymerase that catalyzes the synthesis of short RNA molecules used as primers for DNA polymerase during DNA replication.</text>
</comment>
<sequence>MRRHLSKLILNRYDYKILIRAVLDEDEGKMSKGKGFIPRDFIDSLIARADIVSVINQRVPLKKAGSNYKACCPFHDEKTPSFTVSEPKQFYYCFGCNASGSVLTFLMNYERLEFLEAVEVLAQIEGVEIPYERGEGYSEAKVEAQKNLLEVMKMSEAFYRQQLRKENNDRAIEYLQKRGLNGDDAKKYGIGYAPDSWNALLSELSKHHISEQLMLEGGLLSESEQHRRYDRFRDRIMFPIRNRKGDTIGFGGRILDQGEPKYLNSPETVLFKKGEEVYGLYELRQSARDYEEIIVVEGYMDVVMLSHYGVNNSVATLGTAIAQRQIELLFRYTSRIVFCFDGDRAGRAAAHKAMNESFPALTAGKEVSFLFLPDGEDPDSYVQKSGTEGFISLVKNAEPLSQFLFESMEEEVNMNTFEGRSQFLEMTAEKINAMRDIPLRDFLRAELGRRASLADNLLNRYVSAGRQGESRARQAYNNGQTLVERILVIILNQPALARSLQGLHFLLESDDLQQNRLYEVIMAIQEYPTLENAAQILHFFDEEQWNGWLRQLTMQESLIDESLQESELQDLFLQLTKGESPLKKVLAKLQNNEPLTADELQLLRSSR</sequence>
<organism evidence="16 17">
    <name type="scientific">Ignatzschineria ureiclastica</name>
    <dbReference type="NCBI Taxonomy" id="472582"/>
    <lineage>
        <taxon>Bacteria</taxon>
        <taxon>Pseudomonadati</taxon>
        <taxon>Pseudomonadota</taxon>
        <taxon>Gammaproteobacteria</taxon>
        <taxon>Cardiobacteriales</taxon>
        <taxon>Ignatzschineriaceae</taxon>
        <taxon>Ignatzschineria</taxon>
    </lineage>
</organism>